<dbReference type="AlphaFoldDB" id="A0A6H2A0M3"/>
<proteinExistence type="predicted"/>
<dbReference type="EMBL" id="MT144417">
    <property type="protein sequence ID" value="QJA53374.1"/>
    <property type="molecule type" value="Genomic_DNA"/>
</dbReference>
<organism evidence="1">
    <name type="scientific">viral metagenome</name>
    <dbReference type="NCBI Taxonomy" id="1070528"/>
    <lineage>
        <taxon>unclassified sequences</taxon>
        <taxon>metagenomes</taxon>
        <taxon>organismal metagenomes</taxon>
    </lineage>
</organism>
<sequence>MKNNITITKDINNKWITCLKKAYKNLRREERLEFLFTHKILSKIPKSRRKEVAKKIIPHLQSIRNAIIKGEKRATKK</sequence>
<accession>A0A6H2A0M3</accession>
<dbReference type="EMBL" id="MT142152">
    <property type="protein sequence ID" value="QJA75270.1"/>
    <property type="molecule type" value="Genomic_DNA"/>
</dbReference>
<evidence type="ECO:0000313" key="1">
    <source>
        <dbReference type="EMBL" id="QJA53374.1"/>
    </source>
</evidence>
<protein>
    <submittedName>
        <fullName evidence="1">Uncharacterized protein</fullName>
    </submittedName>
</protein>
<evidence type="ECO:0000313" key="2">
    <source>
        <dbReference type="EMBL" id="QJA75270.1"/>
    </source>
</evidence>
<name>A0A6H2A0M3_9ZZZZ</name>
<reference evidence="1" key="1">
    <citation type="submission" date="2020-03" db="EMBL/GenBank/DDBJ databases">
        <title>The deep terrestrial virosphere.</title>
        <authorList>
            <person name="Holmfeldt K."/>
            <person name="Nilsson E."/>
            <person name="Simone D."/>
            <person name="Lopez-Fernandez M."/>
            <person name="Wu X."/>
            <person name="de Brujin I."/>
            <person name="Lundin D."/>
            <person name="Andersson A."/>
            <person name="Bertilsson S."/>
            <person name="Dopson M."/>
        </authorList>
    </citation>
    <scope>NUCLEOTIDE SEQUENCE</scope>
    <source>
        <strain evidence="2">MM415A01838</strain>
        <strain evidence="1">TM448A03483</strain>
    </source>
</reference>
<gene>
    <name evidence="2" type="ORF">MM415A01838_0010</name>
    <name evidence="1" type="ORF">TM448A03483_0003</name>
</gene>